<dbReference type="InterPro" id="IPR013767">
    <property type="entry name" value="PAS_fold"/>
</dbReference>
<evidence type="ECO:0000259" key="6">
    <source>
        <dbReference type="PROSITE" id="PS50045"/>
    </source>
</evidence>
<evidence type="ECO:0000256" key="3">
    <source>
        <dbReference type="ARBA" id="ARBA00023015"/>
    </source>
</evidence>
<evidence type="ECO:0000313" key="7">
    <source>
        <dbReference type="EMBL" id="CDL90395.1"/>
    </source>
</evidence>
<dbReference type="Gene3D" id="3.30.450.40">
    <property type="match status" value="1"/>
</dbReference>
<dbReference type="CDD" id="cd00009">
    <property type="entry name" value="AAA"/>
    <property type="match status" value="1"/>
</dbReference>
<dbReference type="PROSITE" id="PS00675">
    <property type="entry name" value="SIGMA54_INTERACT_1"/>
    <property type="match status" value="1"/>
</dbReference>
<dbReference type="InterPro" id="IPR058031">
    <property type="entry name" value="AAA_lid_NorR"/>
</dbReference>
<dbReference type="InterPro" id="IPR029016">
    <property type="entry name" value="GAF-like_dom_sf"/>
</dbReference>
<dbReference type="InterPro" id="IPR025662">
    <property type="entry name" value="Sigma_54_int_dom_ATP-bd_1"/>
</dbReference>
<dbReference type="InterPro" id="IPR002197">
    <property type="entry name" value="HTH_Fis"/>
</dbReference>
<dbReference type="GO" id="GO:0006355">
    <property type="term" value="P:regulation of DNA-templated transcription"/>
    <property type="evidence" value="ECO:0007669"/>
    <property type="project" value="InterPro"/>
</dbReference>
<dbReference type="SUPFAM" id="SSF52540">
    <property type="entry name" value="P-loop containing nucleoside triphosphate hydrolases"/>
    <property type="match status" value="1"/>
</dbReference>
<dbReference type="NCBIfam" id="TIGR00229">
    <property type="entry name" value="sensory_box"/>
    <property type="match status" value="1"/>
</dbReference>
<protein>
    <submittedName>
        <fullName evidence="7">GAF modulated sigma54 specific transcriptional regulator, Fis family</fullName>
    </submittedName>
</protein>
<keyword evidence="8" id="KW-1185">Reference proteome</keyword>
<name>W6N3E2_CLOTY</name>
<dbReference type="PANTHER" id="PTHR32071">
    <property type="entry name" value="TRANSCRIPTIONAL REGULATORY PROTEIN"/>
    <property type="match status" value="1"/>
</dbReference>
<evidence type="ECO:0000256" key="5">
    <source>
        <dbReference type="ARBA" id="ARBA00023163"/>
    </source>
</evidence>
<gene>
    <name evidence="7" type="ORF">CTDIVETGP_0465</name>
</gene>
<dbReference type="GO" id="GO:0043565">
    <property type="term" value="F:sequence-specific DNA binding"/>
    <property type="evidence" value="ECO:0007669"/>
    <property type="project" value="InterPro"/>
</dbReference>
<dbReference type="Gene3D" id="3.30.450.20">
    <property type="entry name" value="PAS domain"/>
    <property type="match status" value="1"/>
</dbReference>
<proteinExistence type="predicted"/>
<keyword evidence="5" id="KW-0804">Transcription</keyword>
<keyword evidence="4" id="KW-0238">DNA-binding</keyword>
<dbReference type="Pfam" id="PF00158">
    <property type="entry name" value="Sigma54_activat"/>
    <property type="match status" value="1"/>
</dbReference>
<dbReference type="InterPro" id="IPR000014">
    <property type="entry name" value="PAS"/>
</dbReference>
<dbReference type="InterPro" id="IPR027417">
    <property type="entry name" value="P-loop_NTPase"/>
</dbReference>
<dbReference type="GO" id="GO:0005524">
    <property type="term" value="F:ATP binding"/>
    <property type="evidence" value="ECO:0007669"/>
    <property type="project" value="UniProtKB-KW"/>
</dbReference>
<dbReference type="InterPro" id="IPR035965">
    <property type="entry name" value="PAS-like_dom_sf"/>
</dbReference>
<dbReference type="Gene3D" id="1.10.10.60">
    <property type="entry name" value="Homeodomain-like"/>
    <property type="match status" value="1"/>
</dbReference>
<dbReference type="InterPro" id="IPR025943">
    <property type="entry name" value="Sigma_54_int_dom_ATP-bd_2"/>
</dbReference>
<evidence type="ECO:0000256" key="1">
    <source>
        <dbReference type="ARBA" id="ARBA00022741"/>
    </source>
</evidence>
<dbReference type="SUPFAM" id="SSF55785">
    <property type="entry name" value="PYP-like sensor domain (PAS domain)"/>
    <property type="match status" value="1"/>
</dbReference>
<dbReference type="EMBL" id="CBXI010000006">
    <property type="protein sequence ID" value="CDL90395.1"/>
    <property type="molecule type" value="Genomic_DNA"/>
</dbReference>
<accession>W6N3E2</accession>
<dbReference type="PRINTS" id="PR01590">
    <property type="entry name" value="HTHFIS"/>
</dbReference>
<dbReference type="FunFam" id="3.40.50.300:FF:000006">
    <property type="entry name" value="DNA-binding transcriptional regulator NtrC"/>
    <property type="match status" value="1"/>
</dbReference>
<dbReference type="Gene3D" id="1.10.8.60">
    <property type="match status" value="1"/>
</dbReference>
<dbReference type="InterPro" id="IPR025944">
    <property type="entry name" value="Sigma_54_int_dom_CS"/>
</dbReference>
<keyword evidence="1" id="KW-0547">Nucleotide-binding</keyword>
<reference evidence="7 8" key="1">
    <citation type="journal article" date="2015" name="Genome Announc.">
        <title>Draft Genome Sequence of Clostridium tyrobutyricum Strain DIVETGP, Isolated from Cow's Milk for Grana Padano Production.</title>
        <authorList>
            <person name="Soggiu A."/>
            <person name="Piras C."/>
            <person name="Gaiarsa S."/>
            <person name="Sassera D."/>
            <person name="Roncada P."/>
            <person name="Bendixen E."/>
            <person name="Brasca M."/>
            <person name="Bonizzi L."/>
        </authorList>
    </citation>
    <scope>NUCLEOTIDE SEQUENCE [LARGE SCALE GENOMIC DNA]</scope>
    <source>
        <strain evidence="7 8">DIVETGP</strain>
    </source>
</reference>
<evidence type="ECO:0000256" key="2">
    <source>
        <dbReference type="ARBA" id="ARBA00022840"/>
    </source>
</evidence>
<comment type="caution">
    <text evidence="7">The sequence shown here is derived from an EMBL/GenBank/DDBJ whole genome shotgun (WGS) entry which is preliminary data.</text>
</comment>
<dbReference type="Pfam" id="PF25601">
    <property type="entry name" value="AAA_lid_14"/>
    <property type="match status" value="1"/>
</dbReference>
<dbReference type="SUPFAM" id="SSF46689">
    <property type="entry name" value="Homeodomain-like"/>
    <property type="match status" value="1"/>
</dbReference>
<dbReference type="InterPro" id="IPR009057">
    <property type="entry name" value="Homeodomain-like_sf"/>
</dbReference>
<dbReference type="PROSITE" id="PS50045">
    <property type="entry name" value="SIGMA54_INTERACT_4"/>
    <property type="match status" value="1"/>
</dbReference>
<dbReference type="OrthoDB" id="9803970at2"/>
<feature type="domain" description="Sigma-54 factor interaction" evidence="6">
    <location>
        <begin position="324"/>
        <end position="554"/>
    </location>
</feature>
<dbReference type="Proteomes" id="UP000019482">
    <property type="component" value="Unassembled WGS sequence"/>
</dbReference>
<evidence type="ECO:0000313" key="8">
    <source>
        <dbReference type="Proteomes" id="UP000019482"/>
    </source>
</evidence>
<dbReference type="PROSITE" id="PS00688">
    <property type="entry name" value="SIGMA54_INTERACT_3"/>
    <property type="match status" value="1"/>
</dbReference>
<dbReference type="PANTHER" id="PTHR32071:SF57">
    <property type="entry name" value="C4-DICARBOXYLATE TRANSPORT TRANSCRIPTIONAL REGULATORY PROTEIN DCTD"/>
    <property type="match status" value="1"/>
</dbReference>
<dbReference type="Pfam" id="PF00989">
    <property type="entry name" value="PAS"/>
    <property type="match status" value="1"/>
</dbReference>
<sequence>MCISIENNNIITRSHMRCKEYGINKSKIFPDKILRGIEFKELYKRKLELIKIAKPFMKILYDFLKGSGFFLDLTDENGIILIVIGDEDVIEKARSMGMIEGADMSEKSTGTNAIGTSIYENNPLQMAGKQHYLNVYHIWTCSADTIHDVNGNIIGCLNLTGRHQLVHPHTLGLVVAAVKSIENHMEMNKSQNELFQAYQYLHTIINSIDVGILTIDSSGIVRSINNIACMMLKVRQYEVIDKNIKNLIFNWRNIYDEISNGNRYENNNCTVNGKSKRFNLNAYPIRNKKNCITGAALVLRDIQKVYNMVNRYIGMKARYNFSDIIGKSKIMMDLKKKTKCIADSPSTVLIQGESGTGKELIAQAIHNSSNRRNFGFIAINCGAIPKNLIESELFGYEDGTFTGAKKGGQLGKFELADNGTIFLDEISEMPIDMQVNLLRVLQEGCIMKIGGKRYIKINVRIIAATNKDLKEQVKKGNFREDLYYRLSVIPIYVPPLRDRIGDIPILIDHFLKTKSSKLNKSMVKIETSLYNKLLNYKWPGNIRELENCIENIVNMDGNISFDFVKYSDGIYRDFSDNCEYNMCSLDQWQKIAIEKCIRMCNGNISKASKILKINRTTLYNKINRYGLKDKLQ</sequence>
<keyword evidence="3" id="KW-0805">Transcription regulation</keyword>
<keyword evidence="2" id="KW-0067">ATP-binding</keyword>
<dbReference type="SMART" id="SM00382">
    <property type="entry name" value="AAA"/>
    <property type="match status" value="1"/>
</dbReference>
<dbReference type="PROSITE" id="PS00676">
    <property type="entry name" value="SIGMA54_INTERACT_2"/>
    <property type="match status" value="1"/>
</dbReference>
<organism evidence="7 8">
    <name type="scientific">Clostridium tyrobutyricum DIVETGP</name>
    <dbReference type="NCBI Taxonomy" id="1408889"/>
    <lineage>
        <taxon>Bacteria</taxon>
        <taxon>Bacillati</taxon>
        <taxon>Bacillota</taxon>
        <taxon>Clostridia</taxon>
        <taxon>Eubacteriales</taxon>
        <taxon>Clostridiaceae</taxon>
        <taxon>Clostridium</taxon>
    </lineage>
</organism>
<dbReference type="InterPro" id="IPR002078">
    <property type="entry name" value="Sigma_54_int"/>
</dbReference>
<evidence type="ECO:0000256" key="4">
    <source>
        <dbReference type="ARBA" id="ARBA00023125"/>
    </source>
</evidence>
<dbReference type="Gene3D" id="3.40.50.300">
    <property type="entry name" value="P-loop containing nucleotide triphosphate hydrolases"/>
    <property type="match status" value="1"/>
</dbReference>
<dbReference type="InterPro" id="IPR003593">
    <property type="entry name" value="AAA+_ATPase"/>
</dbReference>
<dbReference type="AlphaFoldDB" id="W6N3E2"/>
<dbReference type="Pfam" id="PF02954">
    <property type="entry name" value="HTH_8"/>
    <property type="match status" value="1"/>
</dbReference>